<dbReference type="AlphaFoldDB" id="A0A6L2LL43"/>
<feature type="compositionally biased region" description="Polar residues" evidence="1">
    <location>
        <begin position="80"/>
        <end position="93"/>
    </location>
</feature>
<feature type="compositionally biased region" description="Acidic residues" evidence="1">
    <location>
        <begin position="274"/>
        <end position="283"/>
    </location>
</feature>
<protein>
    <submittedName>
        <fullName evidence="2">Uncharacterized protein</fullName>
    </submittedName>
</protein>
<organism evidence="2">
    <name type="scientific">Tanacetum cinerariifolium</name>
    <name type="common">Dalmatian daisy</name>
    <name type="synonym">Chrysanthemum cinerariifolium</name>
    <dbReference type="NCBI Taxonomy" id="118510"/>
    <lineage>
        <taxon>Eukaryota</taxon>
        <taxon>Viridiplantae</taxon>
        <taxon>Streptophyta</taxon>
        <taxon>Embryophyta</taxon>
        <taxon>Tracheophyta</taxon>
        <taxon>Spermatophyta</taxon>
        <taxon>Magnoliopsida</taxon>
        <taxon>eudicotyledons</taxon>
        <taxon>Gunneridae</taxon>
        <taxon>Pentapetalae</taxon>
        <taxon>asterids</taxon>
        <taxon>campanulids</taxon>
        <taxon>Asterales</taxon>
        <taxon>Asteraceae</taxon>
        <taxon>Asteroideae</taxon>
        <taxon>Anthemideae</taxon>
        <taxon>Anthemidinae</taxon>
        <taxon>Tanacetum</taxon>
    </lineage>
</organism>
<evidence type="ECO:0000313" key="2">
    <source>
        <dbReference type="EMBL" id="GEU60984.1"/>
    </source>
</evidence>
<gene>
    <name evidence="2" type="ORF">Tci_032962</name>
</gene>
<comment type="caution">
    <text evidence="2">The sequence shown here is derived from an EMBL/GenBank/DDBJ whole genome shotgun (WGS) entry which is preliminary data.</text>
</comment>
<feature type="region of interest" description="Disordered" evidence="1">
    <location>
        <begin position="58"/>
        <end position="123"/>
    </location>
</feature>
<accession>A0A6L2LL43</accession>
<sequence>MKDGYGDGDVTIHPTQIFSVNNWALKPNQPERPPFTAHMVGICNAEKPMAFKAPRTSLQTEKKIYQGTKPRAKAGHKKLSTSFKHPPMSNSEATKGRSFKAPTGSKNGPSRKRNNSCSVKDSNPSQLLVSTLVNIGMFKKDQQTADGPTSLRVTSKEGAHPLLSSSMSTFTNVKPIYSDSVIIHFESASGYDASADPIAGISAPIDSLPPQQGKDEGTKNYSLDHLFAGTNPNVLANKTKSVSDGLEIVLTTPETGTSNATKPKDDPIIVVDDTKEDEEEDKNEEIHSTTNDETSQKHILETEKIKAEAKIARLKAQPPSPNVFQRRAEKNAERTNLNKPQPKTTPPLILLIITTTTHWQSPFLLNPPVSSSQPKGEQTKIDKGKKAMSSKDAEEKNGKHVHLTKEQINQQKKIEGEAKAEAARRKGKIRKEELIDLLGPEVKFRDMAKMKGYLILSNLSGYPFYQCLWKKIGWFEAEKSGTRYANAIYEPEVDDCE</sequence>
<feature type="region of interest" description="Disordered" evidence="1">
    <location>
        <begin position="365"/>
        <end position="399"/>
    </location>
</feature>
<feature type="compositionally biased region" description="Basic residues" evidence="1">
    <location>
        <begin position="70"/>
        <end position="79"/>
    </location>
</feature>
<reference evidence="2" key="1">
    <citation type="journal article" date="2019" name="Sci. Rep.">
        <title>Draft genome of Tanacetum cinerariifolium, the natural source of mosquito coil.</title>
        <authorList>
            <person name="Yamashiro T."/>
            <person name="Shiraishi A."/>
            <person name="Satake H."/>
            <person name="Nakayama K."/>
        </authorList>
    </citation>
    <scope>NUCLEOTIDE SEQUENCE</scope>
</reference>
<feature type="compositionally biased region" description="Basic and acidic residues" evidence="1">
    <location>
        <begin position="377"/>
        <end position="398"/>
    </location>
</feature>
<name>A0A6L2LL43_TANCI</name>
<feature type="region of interest" description="Disordered" evidence="1">
    <location>
        <begin position="274"/>
        <end position="297"/>
    </location>
</feature>
<dbReference type="EMBL" id="BKCJ010004428">
    <property type="protein sequence ID" value="GEU60984.1"/>
    <property type="molecule type" value="Genomic_DNA"/>
</dbReference>
<evidence type="ECO:0000256" key="1">
    <source>
        <dbReference type="SAM" id="MobiDB-lite"/>
    </source>
</evidence>
<proteinExistence type="predicted"/>
<feature type="region of interest" description="Disordered" evidence="1">
    <location>
        <begin position="317"/>
        <end position="344"/>
    </location>
</feature>